<gene>
    <name evidence="2" type="ORF">MTR67_023501</name>
</gene>
<protein>
    <submittedName>
        <fullName evidence="2">Uncharacterized protein</fullName>
    </submittedName>
</protein>
<evidence type="ECO:0000313" key="2">
    <source>
        <dbReference type="EMBL" id="WMV30116.1"/>
    </source>
</evidence>
<name>A0AAF0R153_SOLVR</name>
<sequence length="49" mass="5313">LAQSSIVLSPEGKDQVSDKKEQSVCHRTVPRGSTILPNYPECKDAKGKS</sequence>
<accession>A0AAF0R153</accession>
<evidence type="ECO:0000256" key="1">
    <source>
        <dbReference type="SAM" id="MobiDB-lite"/>
    </source>
</evidence>
<feature type="region of interest" description="Disordered" evidence="1">
    <location>
        <begin position="1"/>
        <end position="49"/>
    </location>
</feature>
<keyword evidence="3" id="KW-1185">Reference proteome</keyword>
<organism evidence="2 3">
    <name type="scientific">Solanum verrucosum</name>
    <dbReference type="NCBI Taxonomy" id="315347"/>
    <lineage>
        <taxon>Eukaryota</taxon>
        <taxon>Viridiplantae</taxon>
        <taxon>Streptophyta</taxon>
        <taxon>Embryophyta</taxon>
        <taxon>Tracheophyta</taxon>
        <taxon>Spermatophyta</taxon>
        <taxon>Magnoliopsida</taxon>
        <taxon>eudicotyledons</taxon>
        <taxon>Gunneridae</taxon>
        <taxon>Pentapetalae</taxon>
        <taxon>asterids</taxon>
        <taxon>lamiids</taxon>
        <taxon>Solanales</taxon>
        <taxon>Solanaceae</taxon>
        <taxon>Solanoideae</taxon>
        <taxon>Solaneae</taxon>
        <taxon>Solanum</taxon>
    </lineage>
</organism>
<evidence type="ECO:0000313" key="3">
    <source>
        <dbReference type="Proteomes" id="UP001234989"/>
    </source>
</evidence>
<feature type="compositionally biased region" description="Basic and acidic residues" evidence="1">
    <location>
        <begin position="11"/>
        <end position="24"/>
    </location>
</feature>
<proteinExistence type="predicted"/>
<dbReference type="AlphaFoldDB" id="A0AAF0R153"/>
<feature type="non-terminal residue" evidence="2">
    <location>
        <position position="1"/>
    </location>
</feature>
<dbReference type="Proteomes" id="UP001234989">
    <property type="component" value="Chromosome 5"/>
</dbReference>
<reference evidence="2" key="1">
    <citation type="submission" date="2023-08" db="EMBL/GenBank/DDBJ databases">
        <title>A de novo genome assembly of Solanum verrucosum Schlechtendal, a Mexican diploid species geographically isolated from the other diploid A-genome species in potato relatives.</title>
        <authorList>
            <person name="Hosaka K."/>
        </authorList>
    </citation>
    <scope>NUCLEOTIDE SEQUENCE</scope>
    <source>
        <tissue evidence="2">Young leaves</tissue>
    </source>
</reference>
<dbReference type="EMBL" id="CP133616">
    <property type="protein sequence ID" value="WMV30116.1"/>
    <property type="molecule type" value="Genomic_DNA"/>
</dbReference>